<feature type="region of interest" description="Disordered" evidence="1">
    <location>
        <begin position="91"/>
        <end position="118"/>
    </location>
</feature>
<gene>
    <name evidence="3" type="ORF">SAMN05216268_126120</name>
</gene>
<reference evidence="4" key="1">
    <citation type="submission" date="2016-11" db="EMBL/GenBank/DDBJ databases">
        <authorList>
            <person name="Jaros S."/>
            <person name="Januszkiewicz K."/>
            <person name="Wedrychowicz H."/>
        </authorList>
    </citation>
    <scope>NUCLEOTIDE SEQUENCE [LARGE SCALE GENOMIC DNA]</scope>
    <source>
        <strain evidence="4">CGMCC 4.3555</strain>
    </source>
</reference>
<name>A0A9X8N7X3_9ACTN</name>
<dbReference type="AlphaFoldDB" id="A0A9X8N7X3"/>
<dbReference type="GO" id="GO:0004519">
    <property type="term" value="F:endonuclease activity"/>
    <property type="evidence" value="ECO:0007669"/>
    <property type="project" value="InterPro"/>
</dbReference>
<dbReference type="InterPro" id="IPR002711">
    <property type="entry name" value="HNH"/>
</dbReference>
<dbReference type="Pfam" id="PF01844">
    <property type="entry name" value="HNH"/>
    <property type="match status" value="1"/>
</dbReference>
<feature type="domain" description="HNH nuclease" evidence="2">
    <location>
        <begin position="29"/>
        <end position="86"/>
    </location>
</feature>
<evidence type="ECO:0000313" key="3">
    <source>
        <dbReference type="EMBL" id="SHN24622.1"/>
    </source>
</evidence>
<dbReference type="CDD" id="cd00085">
    <property type="entry name" value="HNHc"/>
    <property type="match status" value="1"/>
</dbReference>
<dbReference type="Gene3D" id="1.10.30.50">
    <property type="match status" value="1"/>
</dbReference>
<proteinExistence type="predicted"/>
<dbReference type="RefSeq" id="WP_073449054.1">
    <property type="nucleotide sequence ID" value="NZ_FRBK01000026.1"/>
</dbReference>
<evidence type="ECO:0000259" key="2">
    <source>
        <dbReference type="SMART" id="SM00507"/>
    </source>
</evidence>
<organism evidence="3 4">
    <name type="scientific">Streptomyces yunnanensis</name>
    <dbReference type="NCBI Taxonomy" id="156453"/>
    <lineage>
        <taxon>Bacteria</taxon>
        <taxon>Bacillati</taxon>
        <taxon>Actinomycetota</taxon>
        <taxon>Actinomycetes</taxon>
        <taxon>Kitasatosporales</taxon>
        <taxon>Streptomycetaceae</taxon>
        <taxon>Streptomyces</taxon>
    </lineage>
</organism>
<accession>A0A9X8N7X3</accession>
<protein>
    <submittedName>
        <fullName evidence="3">5-methylcytosine-specific restriction enzyme A</fullName>
    </submittedName>
</protein>
<comment type="caution">
    <text evidence="3">The sequence shown here is derived from an EMBL/GenBank/DDBJ whole genome shotgun (WGS) entry which is preliminary data.</text>
</comment>
<feature type="region of interest" description="Disordered" evidence="1">
    <location>
        <begin position="1"/>
        <end position="26"/>
    </location>
</feature>
<evidence type="ECO:0000256" key="1">
    <source>
        <dbReference type="SAM" id="MobiDB-lite"/>
    </source>
</evidence>
<dbReference type="GO" id="GO:0008270">
    <property type="term" value="F:zinc ion binding"/>
    <property type="evidence" value="ECO:0007669"/>
    <property type="project" value="InterPro"/>
</dbReference>
<sequence length="118" mass="13198">MTWTPPATTKTYGWKRTSSSREGRGDWSRLRPFAWRRDCGLCQHIRYDTGLPCLAAGAVVDHIVPISQGGSTALDNLQVMCEYHHTRKTALEAAEGRRKARQGHRLGPGRGRRPGTLE</sequence>
<dbReference type="Proteomes" id="UP000184388">
    <property type="component" value="Unassembled WGS sequence"/>
</dbReference>
<dbReference type="SMART" id="SM00507">
    <property type="entry name" value="HNHc"/>
    <property type="match status" value="1"/>
</dbReference>
<evidence type="ECO:0000313" key="4">
    <source>
        <dbReference type="Proteomes" id="UP000184388"/>
    </source>
</evidence>
<dbReference type="GO" id="GO:0003676">
    <property type="term" value="F:nucleic acid binding"/>
    <property type="evidence" value="ECO:0007669"/>
    <property type="project" value="InterPro"/>
</dbReference>
<dbReference type="InterPro" id="IPR003615">
    <property type="entry name" value="HNH_nuc"/>
</dbReference>
<feature type="compositionally biased region" description="Polar residues" evidence="1">
    <location>
        <begin position="1"/>
        <end position="11"/>
    </location>
</feature>
<dbReference type="EMBL" id="FRBK01000026">
    <property type="protein sequence ID" value="SHN24622.1"/>
    <property type="molecule type" value="Genomic_DNA"/>
</dbReference>